<dbReference type="GO" id="GO:0005737">
    <property type="term" value="C:cytoplasm"/>
    <property type="evidence" value="ECO:0007669"/>
    <property type="project" value="UniProtKB-SubCell"/>
</dbReference>
<evidence type="ECO:0000256" key="9">
    <source>
        <dbReference type="ARBA" id="ARBA00022833"/>
    </source>
</evidence>
<dbReference type="GO" id="GO:0031072">
    <property type="term" value="F:heat shock protein binding"/>
    <property type="evidence" value="ECO:0007669"/>
    <property type="project" value="InterPro"/>
</dbReference>
<sequence length="371" mass="39515">MSQRDYYEVLGVEKGADKKQIKKAYKRLAMKHHPDRNVDDKKSAEKKFKEIQKAYAILSDDQKRQAYDQFGHAGVDGSAGGFGGGNPFGGGGGGGGFGDIFGDIFGGGGAAQPDNRGSDLRYDLEIDLKEAAQGTTVKIRIPKNETCDTCSGSGAKPGTSVKTCTTCGGHGQVQVQQGFFAVQRACHVCSGTGQTIETPCGTCRGQGVVRKQKTLSVKIPAGVDTGNRIRLSGEGEAGVRGGPSGDLYVQVHVKKHNIFEREGNDLYCEVPIDFSTATLGGSIEVPTLKGKLKIKVPAGTQTGKLFRLRGKGVTAIRHGGTGDLLCQVKIETPVNLSKKQQQLLKDFSASCGMKQHPESSSFFGKMKSFFE</sequence>
<dbReference type="FunFam" id="2.60.260.20:FF:000009">
    <property type="entry name" value="Putative Mitochondrial DnaJ chaperone"/>
    <property type="match status" value="1"/>
</dbReference>
<dbReference type="CDD" id="cd10719">
    <property type="entry name" value="DnaJ_zf"/>
    <property type="match status" value="1"/>
</dbReference>
<dbReference type="NCBIfam" id="NF008035">
    <property type="entry name" value="PRK10767.1"/>
    <property type="match status" value="1"/>
</dbReference>
<gene>
    <name evidence="14" type="ORF">MNB_SUP05-12-1370</name>
</gene>
<evidence type="ECO:0000256" key="10">
    <source>
        <dbReference type="ARBA" id="ARBA00023016"/>
    </source>
</evidence>
<dbReference type="InterPro" id="IPR018253">
    <property type="entry name" value="DnaJ_domain_CS"/>
</dbReference>
<dbReference type="CDD" id="cd06257">
    <property type="entry name" value="DnaJ"/>
    <property type="match status" value="1"/>
</dbReference>
<dbReference type="Pfam" id="PF01556">
    <property type="entry name" value="DnaJ_C"/>
    <property type="match status" value="1"/>
</dbReference>
<dbReference type="PROSITE" id="PS50076">
    <property type="entry name" value="DNAJ_2"/>
    <property type="match status" value="1"/>
</dbReference>
<dbReference type="Gene3D" id="1.10.287.110">
    <property type="entry name" value="DnaJ domain"/>
    <property type="match status" value="1"/>
</dbReference>
<feature type="domain" description="J" evidence="12">
    <location>
        <begin position="5"/>
        <end position="71"/>
    </location>
</feature>
<evidence type="ECO:0000256" key="1">
    <source>
        <dbReference type="ARBA" id="ARBA00001947"/>
    </source>
</evidence>
<dbReference type="EMBL" id="FPHT01000105">
    <property type="protein sequence ID" value="SFV80570.1"/>
    <property type="molecule type" value="Genomic_DNA"/>
</dbReference>
<name>A0A1W1DGX6_9ZZZZ</name>
<dbReference type="PRINTS" id="PR00625">
    <property type="entry name" value="JDOMAIN"/>
</dbReference>
<dbReference type="NCBIfam" id="TIGR02349">
    <property type="entry name" value="DnaJ_bact"/>
    <property type="match status" value="1"/>
</dbReference>
<evidence type="ECO:0000256" key="5">
    <source>
        <dbReference type="ARBA" id="ARBA00022705"/>
    </source>
</evidence>
<dbReference type="PROSITE" id="PS51188">
    <property type="entry name" value="ZF_CR"/>
    <property type="match status" value="1"/>
</dbReference>
<evidence type="ECO:0000256" key="8">
    <source>
        <dbReference type="ARBA" id="ARBA00022771"/>
    </source>
</evidence>
<feature type="domain" description="CR-type" evidence="13">
    <location>
        <begin position="134"/>
        <end position="212"/>
    </location>
</feature>
<dbReference type="Gene3D" id="2.10.230.10">
    <property type="entry name" value="Heat shock protein DnaJ, cysteine-rich domain"/>
    <property type="match status" value="1"/>
</dbReference>
<evidence type="ECO:0000256" key="3">
    <source>
        <dbReference type="ARBA" id="ARBA00011738"/>
    </source>
</evidence>
<dbReference type="GO" id="GO:0005524">
    <property type="term" value="F:ATP binding"/>
    <property type="evidence" value="ECO:0007669"/>
    <property type="project" value="InterPro"/>
</dbReference>
<evidence type="ECO:0000256" key="6">
    <source>
        <dbReference type="ARBA" id="ARBA00022723"/>
    </source>
</evidence>
<evidence type="ECO:0000259" key="12">
    <source>
        <dbReference type="PROSITE" id="PS50076"/>
    </source>
</evidence>
<evidence type="ECO:0000256" key="4">
    <source>
        <dbReference type="ARBA" id="ARBA00022490"/>
    </source>
</evidence>
<accession>A0A1W1DGX6</accession>
<proteinExistence type="inferred from homology"/>
<dbReference type="Gene3D" id="2.60.260.20">
    <property type="entry name" value="Urease metallochaperone UreE, N-terminal domain"/>
    <property type="match status" value="2"/>
</dbReference>
<comment type="cofactor">
    <cofactor evidence="1">
        <name>Zn(2+)</name>
        <dbReference type="ChEBI" id="CHEBI:29105"/>
    </cofactor>
</comment>
<dbReference type="InterPro" id="IPR001623">
    <property type="entry name" value="DnaJ_domain"/>
</dbReference>
<dbReference type="GO" id="GO:0009408">
    <property type="term" value="P:response to heat"/>
    <property type="evidence" value="ECO:0007669"/>
    <property type="project" value="InterPro"/>
</dbReference>
<dbReference type="PROSITE" id="PS00636">
    <property type="entry name" value="DNAJ_1"/>
    <property type="match status" value="1"/>
</dbReference>
<keyword evidence="10" id="KW-0346">Stress response</keyword>
<dbReference type="InterPro" id="IPR008971">
    <property type="entry name" value="HSP40/DnaJ_pept-bd"/>
</dbReference>
<dbReference type="GO" id="GO:0008270">
    <property type="term" value="F:zinc ion binding"/>
    <property type="evidence" value="ECO:0007669"/>
    <property type="project" value="UniProtKB-KW"/>
</dbReference>
<comment type="subcellular location">
    <subcellularLocation>
        <location evidence="2">Cytoplasm</location>
    </subcellularLocation>
</comment>
<evidence type="ECO:0000256" key="7">
    <source>
        <dbReference type="ARBA" id="ARBA00022737"/>
    </source>
</evidence>
<dbReference type="HAMAP" id="MF_01152">
    <property type="entry name" value="DnaJ"/>
    <property type="match status" value="1"/>
</dbReference>
<dbReference type="FunFam" id="2.60.260.20:FF:000004">
    <property type="entry name" value="Molecular chaperone DnaJ"/>
    <property type="match status" value="1"/>
</dbReference>
<dbReference type="PANTHER" id="PTHR43096:SF48">
    <property type="entry name" value="CHAPERONE PROTEIN DNAJ"/>
    <property type="match status" value="1"/>
</dbReference>
<dbReference type="SUPFAM" id="SSF49493">
    <property type="entry name" value="HSP40/DnaJ peptide-binding domain"/>
    <property type="match status" value="2"/>
</dbReference>
<evidence type="ECO:0000256" key="2">
    <source>
        <dbReference type="ARBA" id="ARBA00004496"/>
    </source>
</evidence>
<dbReference type="Pfam" id="PF00684">
    <property type="entry name" value="DnaJ_CXXCXGXG"/>
    <property type="match status" value="1"/>
</dbReference>
<protein>
    <submittedName>
        <fullName evidence="14">Chaperone protein DnaJ</fullName>
    </submittedName>
</protein>
<dbReference type="InterPro" id="IPR001305">
    <property type="entry name" value="HSP_DnaJ_Cys-rich_dom"/>
</dbReference>
<keyword evidence="4" id="KW-0963">Cytoplasm</keyword>
<dbReference type="CDD" id="cd10747">
    <property type="entry name" value="DnaJ_C"/>
    <property type="match status" value="1"/>
</dbReference>
<keyword evidence="6" id="KW-0479">Metal-binding</keyword>
<keyword evidence="5" id="KW-0235">DNA replication</keyword>
<dbReference type="SMART" id="SM00271">
    <property type="entry name" value="DnaJ"/>
    <property type="match status" value="1"/>
</dbReference>
<dbReference type="SUPFAM" id="SSF57938">
    <property type="entry name" value="DnaJ/Hsp40 cysteine-rich domain"/>
    <property type="match status" value="1"/>
</dbReference>
<organism evidence="14">
    <name type="scientific">hydrothermal vent metagenome</name>
    <dbReference type="NCBI Taxonomy" id="652676"/>
    <lineage>
        <taxon>unclassified sequences</taxon>
        <taxon>metagenomes</taxon>
        <taxon>ecological metagenomes</taxon>
    </lineage>
</organism>
<dbReference type="InterPro" id="IPR036869">
    <property type="entry name" value="J_dom_sf"/>
</dbReference>
<comment type="subunit">
    <text evidence="3">Homodimer.</text>
</comment>
<dbReference type="PANTHER" id="PTHR43096">
    <property type="entry name" value="DNAJ HOMOLOG 1, MITOCHONDRIAL-RELATED"/>
    <property type="match status" value="1"/>
</dbReference>
<dbReference type="InterPro" id="IPR012724">
    <property type="entry name" value="DnaJ"/>
</dbReference>
<keyword evidence="9" id="KW-0862">Zinc</keyword>
<dbReference type="FunFam" id="2.10.230.10:FF:000002">
    <property type="entry name" value="Molecular chaperone DnaJ"/>
    <property type="match status" value="1"/>
</dbReference>
<dbReference type="FunFam" id="1.10.287.110:FF:000031">
    <property type="entry name" value="Molecular chaperone DnaJ"/>
    <property type="match status" value="1"/>
</dbReference>
<keyword evidence="8" id="KW-0863">Zinc-finger</keyword>
<dbReference type="InterPro" id="IPR036410">
    <property type="entry name" value="HSP_DnaJ_Cys-rich_dom_sf"/>
</dbReference>
<keyword evidence="11" id="KW-0143">Chaperone</keyword>
<dbReference type="SUPFAM" id="SSF46565">
    <property type="entry name" value="Chaperone J-domain"/>
    <property type="match status" value="1"/>
</dbReference>
<dbReference type="InterPro" id="IPR002939">
    <property type="entry name" value="DnaJ_C"/>
</dbReference>
<dbReference type="Pfam" id="PF00226">
    <property type="entry name" value="DnaJ"/>
    <property type="match status" value="1"/>
</dbReference>
<dbReference type="GO" id="GO:0051082">
    <property type="term" value="F:unfolded protein binding"/>
    <property type="evidence" value="ECO:0007669"/>
    <property type="project" value="InterPro"/>
</dbReference>
<reference evidence="14" key="1">
    <citation type="submission" date="2016-10" db="EMBL/GenBank/DDBJ databases">
        <authorList>
            <person name="de Groot N.N."/>
        </authorList>
    </citation>
    <scope>NUCLEOTIDE SEQUENCE</scope>
</reference>
<dbReference type="GO" id="GO:0006260">
    <property type="term" value="P:DNA replication"/>
    <property type="evidence" value="ECO:0007669"/>
    <property type="project" value="UniProtKB-KW"/>
</dbReference>
<dbReference type="AlphaFoldDB" id="A0A1W1DGX6"/>
<evidence type="ECO:0000259" key="13">
    <source>
        <dbReference type="PROSITE" id="PS51188"/>
    </source>
</evidence>
<dbReference type="GO" id="GO:0042026">
    <property type="term" value="P:protein refolding"/>
    <property type="evidence" value="ECO:0007669"/>
    <property type="project" value="TreeGrafter"/>
</dbReference>
<evidence type="ECO:0000256" key="11">
    <source>
        <dbReference type="ARBA" id="ARBA00023186"/>
    </source>
</evidence>
<evidence type="ECO:0000313" key="14">
    <source>
        <dbReference type="EMBL" id="SFV80570.1"/>
    </source>
</evidence>
<keyword evidence="7" id="KW-0677">Repeat</keyword>